<sequence length="154" mass="16855">MTSEYLWPTGNQQEDLQHRRRMMSSSTASGFRTGMLGVPVPNVVKTVSAARLLQLGKRARKLGYSAVGRPTWTEAHRAEIESVVLVAICPEGAAGQPHSCWRCYAGTSAKETGVVAFGIDIEMSEFAKLDTVTDPWILAEILLYPANHLPVDAR</sequence>
<organism evidence="1 2">
    <name type="scientific">Amycolatopsis samaneae</name>
    <dbReference type="NCBI Taxonomy" id="664691"/>
    <lineage>
        <taxon>Bacteria</taxon>
        <taxon>Bacillati</taxon>
        <taxon>Actinomycetota</taxon>
        <taxon>Actinomycetes</taxon>
        <taxon>Pseudonocardiales</taxon>
        <taxon>Pseudonocardiaceae</taxon>
        <taxon>Amycolatopsis</taxon>
    </lineage>
</organism>
<dbReference type="RefSeq" id="WP_345387271.1">
    <property type="nucleotide sequence ID" value="NZ_BAABHG010000002.1"/>
</dbReference>
<keyword evidence="2" id="KW-1185">Reference proteome</keyword>
<reference evidence="2" key="1">
    <citation type="journal article" date="2019" name="Int. J. Syst. Evol. Microbiol.">
        <title>The Global Catalogue of Microorganisms (GCM) 10K type strain sequencing project: providing services to taxonomists for standard genome sequencing and annotation.</title>
        <authorList>
            <consortium name="The Broad Institute Genomics Platform"/>
            <consortium name="The Broad Institute Genome Sequencing Center for Infectious Disease"/>
            <person name="Wu L."/>
            <person name="Ma J."/>
        </authorList>
    </citation>
    <scope>NUCLEOTIDE SEQUENCE [LARGE SCALE GENOMIC DNA]</scope>
    <source>
        <strain evidence="2">CGMCC 4.7643</strain>
    </source>
</reference>
<gene>
    <name evidence="1" type="ORF">ACFSYJ_09440</name>
</gene>
<name>A0ABW5GEV1_9PSEU</name>
<evidence type="ECO:0000313" key="1">
    <source>
        <dbReference type="EMBL" id="MFD2458825.1"/>
    </source>
</evidence>
<evidence type="ECO:0000313" key="2">
    <source>
        <dbReference type="Proteomes" id="UP001597419"/>
    </source>
</evidence>
<proteinExistence type="predicted"/>
<dbReference type="Proteomes" id="UP001597419">
    <property type="component" value="Unassembled WGS sequence"/>
</dbReference>
<accession>A0ABW5GEV1</accession>
<dbReference type="EMBL" id="JBHUKU010000004">
    <property type="protein sequence ID" value="MFD2458825.1"/>
    <property type="molecule type" value="Genomic_DNA"/>
</dbReference>
<protein>
    <submittedName>
        <fullName evidence="1">Uncharacterized protein</fullName>
    </submittedName>
</protein>
<comment type="caution">
    <text evidence="1">The sequence shown here is derived from an EMBL/GenBank/DDBJ whole genome shotgun (WGS) entry which is preliminary data.</text>
</comment>